<dbReference type="Proteomes" id="UP000249696">
    <property type="component" value="Unassembled WGS sequence"/>
</dbReference>
<sequence>MSKYKSTTQEKYNSFLNKLLKEKLFETAINLNSGLVEEFGVTSSNARQILKRAVSKKAIKSSAPYTFGKKQYVYIFNDFELDKDSVKSIVKKNRPPIFRLLELMDINEGIISYYEGLKVTASTVENSSTKVSSLDDILNILLKLNIVYTKRDSNNVVYIIYKNEKESVQNSIEGALMFNHFSKMVMDCSVLPDILSWLGKTNLIKKSNVIYRNKKTPSLGAIHNNLIWDAFGYTSATGINHILSSKADSADKQTLVVLDVVLSNDYTQVHLDAFYNRIQINRNSVVDSKRKILPIIVYNSSSELIINKISKLGIIAFDIGAIFGTRIYDILNKTRELSVIFKDTSRIDNTIENILKSISNAGQEEALKELRGTLFEFLMYPLLSSLYPVSSIQRGKTISRMNSEGDKNSYEYDYIINSTNPPEIVFVELKGYHEGAIIPLGDSGTKASLKWFFRRTMPFAAKEYKNDINQGKSAKGVFITSANFWNDGKEFLKQLDKSKLKSVAMNTGYDRASLLSLLKERGFSNEIRIIEKFYVKKD</sequence>
<dbReference type="AlphaFoldDB" id="A0A327R4F9"/>
<protein>
    <recommendedName>
        <fullName evidence="3">Restriction endonuclease</fullName>
    </recommendedName>
</protein>
<proteinExistence type="predicted"/>
<evidence type="ECO:0000313" key="1">
    <source>
        <dbReference type="EMBL" id="RAJ11706.1"/>
    </source>
</evidence>
<reference evidence="1 2" key="1">
    <citation type="submission" date="2018-06" db="EMBL/GenBank/DDBJ databases">
        <title>Genomic Encyclopedia of Archaeal and Bacterial Type Strains, Phase II (KMG-II): from individual species to whole genera.</title>
        <authorList>
            <person name="Goeker M."/>
        </authorList>
    </citation>
    <scope>NUCLEOTIDE SEQUENCE [LARGE SCALE GENOMIC DNA]</scope>
    <source>
        <strain evidence="1 2">DSM 23522</strain>
    </source>
</reference>
<dbReference type="RefSeq" id="WP_111624068.1">
    <property type="nucleotide sequence ID" value="NZ_QLLN01000004.1"/>
</dbReference>
<gene>
    <name evidence="1" type="ORF">LV92_02638</name>
</gene>
<dbReference type="EMBL" id="QLLN01000004">
    <property type="protein sequence ID" value="RAJ11706.1"/>
    <property type="molecule type" value="Genomic_DNA"/>
</dbReference>
<evidence type="ECO:0000313" key="2">
    <source>
        <dbReference type="Proteomes" id="UP000249696"/>
    </source>
</evidence>
<comment type="caution">
    <text evidence="1">The sequence shown here is derived from an EMBL/GenBank/DDBJ whole genome shotgun (WGS) entry which is preliminary data.</text>
</comment>
<organism evidence="1 2">
    <name type="scientific">Arenibacter echinorum</name>
    <dbReference type="NCBI Taxonomy" id="440515"/>
    <lineage>
        <taxon>Bacteria</taxon>
        <taxon>Pseudomonadati</taxon>
        <taxon>Bacteroidota</taxon>
        <taxon>Flavobacteriia</taxon>
        <taxon>Flavobacteriales</taxon>
        <taxon>Flavobacteriaceae</taxon>
        <taxon>Arenibacter</taxon>
    </lineage>
</organism>
<name>A0A327R4F9_9FLAO</name>
<keyword evidence="2" id="KW-1185">Reference proteome</keyword>
<evidence type="ECO:0008006" key="3">
    <source>
        <dbReference type="Google" id="ProtNLM"/>
    </source>
</evidence>
<accession>A0A327R4F9</accession>
<dbReference type="OrthoDB" id="2677922at2"/>